<dbReference type="KEGG" id="nik:F5I99_14570"/>
<proteinExistence type="predicted"/>
<dbReference type="RefSeq" id="WP_151057234.1">
    <property type="nucleotide sequence ID" value="NZ_CP044222.1"/>
</dbReference>
<dbReference type="Proteomes" id="UP000325606">
    <property type="component" value="Chromosome"/>
</dbReference>
<keyword evidence="2" id="KW-1185">Reference proteome</keyword>
<organism evidence="1 2">
    <name type="scientific">Nitrincola iocasae</name>
    <dbReference type="NCBI Taxonomy" id="2614693"/>
    <lineage>
        <taxon>Bacteria</taxon>
        <taxon>Pseudomonadati</taxon>
        <taxon>Pseudomonadota</taxon>
        <taxon>Gammaproteobacteria</taxon>
        <taxon>Oceanospirillales</taxon>
        <taxon>Oceanospirillaceae</taxon>
        <taxon>Nitrincola</taxon>
    </lineage>
</organism>
<accession>A0A5J6LGX6</accession>
<gene>
    <name evidence="1" type="ORF">F5I99_14570</name>
</gene>
<sequence>MLNDEQQRVYEWLNDDLSLSVFAEAYKGAAILINQRSAGYVSFVAHVGRDLMNRLASTVAGIKSERVQYQQHIDKLQGGWREEWRLTNEFSSEVAEKGHLIPIDVCQKISTLIDEHKSGRMRSSEADGLFFSTFLDYSDRDKIPDNFLSEWKAAKEWFLGHAHLRDKPFRENIGNDLEKHFNCLDGYLYIAASSQYDRLKDLNEILDATNQ</sequence>
<evidence type="ECO:0000313" key="1">
    <source>
        <dbReference type="EMBL" id="QEW07623.1"/>
    </source>
</evidence>
<dbReference type="AlphaFoldDB" id="A0A5J6LGX6"/>
<name>A0A5J6LGX6_9GAMM</name>
<reference evidence="1 2" key="1">
    <citation type="submission" date="2019-09" db="EMBL/GenBank/DDBJ databases">
        <title>Nitrincola iocasae sp. nov., a bacterium isolated from the sediment collected at a cold seep field in South China Sea.</title>
        <authorList>
            <person name="Zhang H."/>
            <person name="Wang H."/>
            <person name="Li C."/>
        </authorList>
    </citation>
    <scope>NUCLEOTIDE SEQUENCE [LARGE SCALE GENOMIC DNA]</scope>
    <source>
        <strain evidence="1 2">KXZD1103</strain>
    </source>
</reference>
<protein>
    <submittedName>
        <fullName evidence="1">Uncharacterized protein</fullName>
    </submittedName>
</protein>
<dbReference type="EMBL" id="CP044222">
    <property type="protein sequence ID" value="QEW07623.1"/>
    <property type="molecule type" value="Genomic_DNA"/>
</dbReference>
<evidence type="ECO:0000313" key="2">
    <source>
        <dbReference type="Proteomes" id="UP000325606"/>
    </source>
</evidence>